<protein>
    <submittedName>
        <fullName evidence="2">Uncharacterized protein</fullName>
    </submittedName>
</protein>
<dbReference type="AlphaFoldDB" id="A0A8J2NU52"/>
<comment type="caution">
    <text evidence="2">The sequence shown here is derived from an EMBL/GenBank/DDBJ whole genome shotgun (WGS) entry which is preliminary data.</text>
</comment>
<name>A0A8J2NU52_9HEXA</name>
<accession>A0A8J2NU52</accession>
<reference evidence="2" key="1">
    <citation type="submission" date="2021-06" db="EMBL/GenBank/DDBJ databases">
        <authorList>
            <person name="Hodson N. C."/>
            <person name="Mongue J. A."/>
            <person name="Jaron S. K."/>
        </authorList>
    </citation>
    <scope>NUCLEOTIDE SEQUENCE</scope>
</reference>
<evidence type="ECO:0000313" key="2">
    <source>
        <dbReference type="EMBL" id="CAG7700464.1"/>
    </source>
</evidence>
<evidence type="ECO:0000256" key="1">
    <source>
        <dbReference type="SAM" id="Phobius"/>
    </source>
</evidence>
<sequence>MTLFISRRHQSPIQMQGDLIIRDPFVNVFSADIGEERILLQPVNNSMGSIHRRSLATVYLAIALTYWMYSYTTLFVGLLGVPPRPRLSGAAKSSCIVTVISGGEER</sequence>
<proteinExistence type="predicted"/>
<keyword evidence="3" id="KW-1185">Reference proteome</keyword>
<feature type="transmembrane region" description="Helical" evidence="1">
    <location>
        <begin position="56"/>
        <end position="79"/>
    </location>
</feature>
<evidence type="ECO:0000313" key="3">
    <source>
        <dbReference type="Proteomes" id="UP000708208"/>
    </source>
</evidence>
<organism evidence="2 3">
    <name type="scientific">Allacma fusca</name>
    <dbReference type="NCBI Taxonomy" id="39272"/>
    <lineage>
        <taxon>Eukaryota</taxon>
        <taxon>Metazoa</taxon>
        <taxon>Ecdysozoa</taxon>
        <taxon>Arthropoda</taxon>
        <taxon>Hexapoda</taxon>
        <taxon>Collembola</taxon>
        <taxon>Symphypleona</taxon>
        <taxon>Sminthuridae</taxon>
        <taxon>Allacma</taxon>
    </lineage>
</organism>
<keyword evidence="1" id="KW-0472">Membrane</keyword>
<dbReference type="Proteomes" id="UP000708208">
    <property type="component" value="Unassembled WGS sequence"/>
</dbReference>
<dbReference type="EMBL" id="CAJVCH010026419">
    <property type="protein sequence ID" value="CAG7700464.1"/>
    <property type="molecule type" value="Genomic_DNA"/>
</dbReference>
<gene>
    <name evidence="2" type="ORF">AFUS01_LOCUS4251</name>
</gene>
<keyword evidence="1" id="KW-1133">Transmembrane helix</keyword>
<keyword evidence="1" id="KW-0812">Transmembrane</keyword>